<feature type="transmembrane region" description="Helical" evidence="3">
    <location>
        <begin position="12"/>
        <end position="31"/>
    </location>
</feature>
<dbReference type="SUPFAM" id="SSF88713">
    <property type="entry name" value="Glycoside hydrolase/deacetylase"/>
    <property type="match status" value="1"/>
</dbReference>
<dbReference type="GO" id="GO:0005576">
    <property type="term" value="C:extracellular region"/>
    <property type="evidence" value="ECO:0007669"/>
    <property type="project" value="UniProtKB-SubCell"/>
</dbReference>
<dbReference type="PROSITE" id="PS51677">
    <property type="entry name" value="NODB"/>
    <property type="match status" value="1"/>
</dbReference>
<dbReference type="Gene3D" id="3.20.20.370">
    <property type="entry name" value="Glycoside hydrolase/deacetylase"/>
    <property type="match status" value="1"/>
</dbReference>
<evidence type="ECO:0000256" key="2">
    <source>
        <dbReference type="ARBA" id="ARBA00022729"/>
    </source>
</evidence>
<feature type="domain" description="NodB homology" evidence="4">
    <location>
        <begin position="96"/>
        <end position="291"/>
    </location>
</feature>
<organism evidence="5">
    <name type="scientific">Candidatus Kentrum sp. LPFa</name>
    <dbReference type="NCBI Taxonomy" id="2126335"/>
    <lineage>
        <taxon>Bacteria</taxon>
        <taxon>Pseudomonadati</taxon>
        <taxon>Pseudomonadota</taxon>
        <taxon>Gammaproteobacteria</taxon>
        <taxon>Candidatus Kentrum</taxon>
    </lineage>
</organism>
<evidence type="ECO:0000313" key="5">
    <source>
        <dbReference type="EMBL" id="VFK07230.1"/>
    </source>
</evidence>
<accession>A0A450VR21</accession>
<keyword evidence="3" id="KW-1133">Transmembrane helix</keyword>
<dbReference type="PANTHER" id="PTHR34216">
    <property type="match status" value="1"/>
</dbReference>
<keyword evidence="3" id="KW-0472">Membrane</keyword>
<dbReference type="InterPro" id="IPR051398">
    <property type="entry name" value="Polysacch_Deacetylase"/>
</dbReference>
<dbReference type="EMBL" id="CAADFM010000008">
    <property type="protein sequence ID" value="VFK07230.1"/>
    <property type="molecule type" value="Genomic_DNA"/>
</dbReference>
<protein>
    <submittedName>
        <fullName evidence="5">Polysaccharide deacetylase</fullName>
    </submittedName>
</protein>
<dbReference type="InterPro" id="IPR011330">
    <property type="entry name" value="Glyco_hydro/deAcase_b/a-brl"/>
</dbReference>
<dbReference type="CDD" id="cd10918">
    <property type="entry name" value="CE4_NodB_like_5s_6s"/>
    <property type="match status" value="1"/>
</dbReference>
<dbReference type="EMBL" id="CAADFP010000009">
    <property type="protein sequence ID" value="VFK23971.1"/>
    <property type="molecule type" value="Genomic_DNA"/>
</dbReference>
<reference evidence="5" key="1">
    <citation type="submission" date="2019-02" db="EMBL/GenBank/DDBJ databases">
        <authorList>
            <person name="Gruber-Vodicka R. H."/>
            <person name="Seah K. B. B."/>
        </authorList>
    </citation>
    <scope>NUCLEOTIDE SEQUENCE</scope>
    <source>
        <strain evidence="5">BECK_S312</strain>
        <strain evidence="6">BECK_S426</strain>
    </source>
</reference>
<proteinExistence type="predicted"/>
<dbReference type="GO" id="GO:0016810">
    <property type="term" value="F:hydrolase activity, acting on carbon-nitrogen (but not peptide) bonds"/>
    <property type="evidence" value="ECO:0007669"/>
    <property type="project" value="InterPro"/>
</dbReference>
<dbReference type="PANTHER" id="PTHR34216:SF3">
    <property type="entry name" value="POLY-BETA-1,6-N-ACETYL-D-GLUCOSAMINE N-DEACETYLASE"/>
    <property type="match status" value="1"/>
</dbReference>
<dbReference type="AlphaFoldDB" id="A0A450VR21"/>
<dbReference type="Pfam" id="PF01522">
    <property type="entry name" value="Polysacc_deac_1"/>
    <property type="match status" value="1"/>
</dbReference>
<dbReference type="InterPro" id="IPR002509">
    <property type="entry name" value="NODB_dom"/>
</dbReference>
<sequence length="291" mass="34053">MSEVFRWLPELAPFLFLCLLLVWFSLRYAWWRWPIDYRHPRILMYHMVREHRRGAAFNKLRVTPRRFERQLRWLQARGWYFAFVAELTEPERLPEKTVCLTFDDGYRDNFIHAHPMLQKYHAKATLYPVVDRCDRDWSVRKKAHHNSGELKREPKVLDAEIREMLDSGLWQLGGHTMTHANLSRLDGEGKRAEILGGKIRLAEIFEASPRSFAYPFGIYDEEDMGIVAEAGFETAVTTRNGISRDIPRERLELRRIKVSGKDSMLAFGLKVRGGSRGMAFGSRGNGRDRKA</sequence>
<gene>
    <name evidence="5" type="ORF">BECKLPF1236A_GA0070988_1000816</name>
    <name evidence="6" type="ORF">BECKLPF1236C_GA0070990_1000916</name>
</gene>
<evidence type="ECO:0000259" key="4">
    <source>
        <dbReference type="PROSITE" id="PS51677"/>
    </source>
</evidence>
<evidence type="ECO:0000313" key="6">
    <source>
        <dbReference type="EMBL" id="VFK23971.1"/>
    </source>
</evidence>
<dbReference type="GO" id="GO:0005975">
    <property type="term" value="P:carbohydrate metabolic process"/>
    <property type="evidence" value="ECO:0007669"/>
    <property type="project" value="InterPro"/>
</dbReference>
<comment type="subcellular location">
    <subcellularLocation>
        <location evidence="1">Secreted</location>
    </subcellularLocation>
</comment>
<keyword evidence="3" id="KW-0812">Transmembrane</keyword>
<evidence type="ECO:0000256" key="1">
    <source>
        <dbReference type="ARBA" id="ARBA00004613"/>
    </source>
</evidence>
<evidence type="ECO:0000256" key="3">
    <source>
        <dbReference type="SAM" id="Phobius"/>
    </source>
</evidence>
<name>A0A450VR21_9GAMM</name>
<keyword evidence="2" id="KW-0732">Signal</keyword>